<proteinExistence type="predicted"/>
<organism evidence="1 2">
    <name type="scientific">Paenibacillus agilis</name>
    <dbReference type="NCBI Taxonomy" id="3020863"/>
    <lineage>
        <taxon>Bacteria</taxon>
        <taxon>Bacillati</taxon>
        <taxon>Bacillota</taxon>
        <taxon>Bacilli</taxon>
        <taxon>Bacillales</taxon>
        <taxon>Paenibacillaceae</taxon>
        <taxon>Paenibacillus</taxon>
    </lineage>
</organism>
<name>A0A559IWA6_9BACL</name>
<reference evidence="1 2" key="1">
    <citation type="submission" date="2019-07" db="EMBL/GenBank/DDBJ databases">
        <authorList>
            <person name="Kim J."/>
        </authorList>
    </citation>
    <scope>NUCLEOTIDE SEQUENCE [LARGE SCALE GENOMIC DNA]</scope>
    <source>
        <strain evidence="1 2">N4</strain>
    </source>
</reference>
<evidence type="ECO:0000313" key="2">
    <source>
        <dbReference type="Proteomes" id="UP000318102"/>
    </source>
</evidence>
<dbReference type="OrthoDB" id="1807498at2"/>
<dbReference type="InterPro" id="IPR014986">
    <property type="entry name" value="XkdN-like"/>
</dbReference>
<sequence>MGKLQDFLMNNDVLAEVQTEVSIKPFPFPFVIKSITEAENKEIRKSCQKVTFNKRTHQKDVETDADLYANRLLISCCVEPNFKDAALQKKFGVLGAEALIDKLFNPGQYAELVQRVQQLNGFETDINELVEEAKN</sequence>
<dbReference type="InterPro" id="IPR038559">
    <property type="entry name" value="XkdN-like_sf"/>
</dbReference>
<dbReference type="AlphaFoldDB" id="A0A559IWA6"/>
<dbReference type="RefSeq" id="WP_028593220.1">
    <property type="nucleotide sequence ID" value="NZ_VNJK01000001.1"/>
</dbReference>
<dbReference type="Gene3D" id="3.30.2220.30">
    <property type="match status" value="1"/>
</dbReference>
<gene>
    <name evidence="1" type="ORF">FPZ44_01790</name>
</gene>
<evidence type="ECO:0008006" key="3">
    <source>
        <dbReference type="Google" id="ProtNLM"/>
    </source>
</evidence>
<dbReference type="Proteomes" id="UP000318102">
    <property type="component" value="Unassembled WGS sequence"/>
</dbReference>
<evidence type="ECO:0000313" key="1">
    <source>
        <dbReference type="EMBL" id="TVX91903.1"/>
    </source>
</evidence>
<accession>A0A559IWA6</accession>
<comment type="caution">
    <text evidence="1">The sequence shown here is derived from an EMBL/GenBank/DDBJ whole genome shotgun (WGS) entry which is preliminary data.</text>
</comment>
<keyword evidence="2" id="KW-1185">Reference proteome</keyword>
<dbReference type="Pfam" id="PF08890">
    <property type="entry name" value="Phage_TAC_5"/>
    <property type="match status" value="1"/>
</dbReference>
<protein>
    <recommendedName>
        <fullName evidence="3">XkdN-like protein</fullName>
    </recommendedName>
</protein>
<dbReference type="EMBL" id="VNJK01000001">
    <property type="protein sequence ID" value="TVX91903.1"/>
    <property type="molecule type" value="Genomic_DNA"/>
</dbReference>